<proteinExistence type="predicted"/>
<organism evidence="2 3">
    <name type="scientific">Aquibium carbonis</name>
    <dbReference type="NCBI Taxonomy" id="2495581"/>
    <lineage>
        <taxon>Bacteria</taxon>
        <taxon>Pseudomonadati</taxon>
        <taxon>Pseudomonadota</taxon>
        <taxon>Alphaproteobacteria</taxon>
        <taxon>Hyphomicrobiales</taxon>
        <taxon>Phyllobacteriaceae</taxon>
        <taxon>Aquibium</taxon>
    </lineage>
</organism>
<feature type="domain" description="3-beta hydroxysteroid dehydrogenase/isomerase" evidence="1">
    <location>
        <begin position="12"/>
        <end position="260"/>
    </location>
</feature>
<dbReference type="GO" id="GO:0005737">
    <property type="term" value="C:cytoplasm"/>
    <property type="evidence" value="ECO:0007669"/>
    <property type="project" value="TreeGrafter"/>
</dbReference>
<sequence>MCRGGNMTIAFVTGGTGFLGGRLIKMLVNRGWQVRALHRSPGDAAKLAALGAVPVPGDLDSVEALTRGIGDAEVVFHAAALFKLWGSAEAFERANVDGTRNVLAAAKARGVKRFVQIGAGAVVMGEGKPMLGVNEDAPQTFPKWAPYTASKGRAQQLVLAADDPSGMRTAIILPPMIWGAGMPMIRETIHNVNAGRFRWPGGGKSLMSTAHVENVCHAALLAAESATGGRAYFVTDGRDRNLREVMGTLLATQGVDPGNRSAPLGVAWFMATVMEALWRTFRLRGEPPLTRQMLRLVGYDFTMSDRRARDELGYAPVVTWEQGVEEMRAGALRP</sequence>
<gene>
    <name evidence="2" type="ORF">EJC49_21920</name>
</gene>
<dbReference type="InterPro" id="IPR051783">
    <property type="entry name" value="NAD(P)-dependent_oxidoreduct"/>
</dbReference>
<dbReference type="SUPFAM" id="SSF51735">
    <property type="entry name" value="NAD(P)-binding Rossmann-fold domains"/>
    <property type="match status" value="1"/>
</dbReference>
<name>A0A3R9Y5X2_9HYPH</name>
<dbReference type="PANTHER" id="PTHR48079:SF6">
    <property type="entry name" value="NAD(P)-BINDING DOMAIN-CONTAINING PROTEIN-RELATED"/>
    <property type="match status" value="1"/>
</dbReference>
<dbReference type="GO" id="GO:0006694">
    <property type="term" value="P:steroid biosynthetic process"/>
    <property type="evidence" value="ECO:0007669"/>
    <property type="project" value="InterPro"/>
</dbReference>
<reference evidence="2 3" key="1">
    <citation type="submission" date="2018-12" db="EMBL/GenBank/DDBJ databases">
        <title>Mesorhizobium carbonis sp. nov., isolated from coal mine water.</title>
        <authorList>
            <person name="Xin W."/>
            <person name="Xu Z."/>
            <person name="Xiang F."/>
            <person name="Zhang J."/>
            <person name="Xi L."/>
            <person name="Liu J."/>
        </authorList>
    </citation>
    <scope>NUCLEOTIDE SEQUENCE [LARGE SCALE GENOMIC DNA]</scope>
    <source>
        <strain evidence="2 3">B2.3</strain>
    </source>
</reference>
<dbReference type="Pfam" id="PF01073">
    <property type="entry name" value="3Beta_HSD"/>
    <property type="match status" value="1"/>
</dbReference>
<dbReference type="InterPro" id="IPR002225">
    <property type="entry name" value="3Beta_OHSteriod_DH/Estase"/>
</dbReference>
<dbReference type="PANTHER" id="PTHR48079">
    <property type="entry name" value="PROTEIN YEEZ"/>
    <property type="match status" value="1"/>
</dbReference>
<dbReference type="Gene3D" id="3.40.50.720">
    <property type="entry name" value="NAD(P)-binding Rossmann-like Domain"/>
    <property type="match status" value="1"/>
</dbReference>
<dbReference type="Proteomes" id="UP000278398">
    <property type="component" value="Unassembled WGS sequence"/>
</dbReference>
<accession>A0A3R9Y5X2</accession>
<protein>
    <submittedName>
        <fullName evidence="2">NAD-dependent epimerase/dehydratase family protein</fullName>
    </submittedName>
</protein>
<dbReference type="GO" id="GO:0016616">
    <property type="term" value="F:oxidoreductase activity, acting on the CH-OH group of donors, NAD or NADP as acceptor"/>
    <property type="evidence" value="ECO:0007669"/>
    <property type="project" value="InterPro"/>
</dbReference>
<dbReference type="GO" id="GO:0004029">
    <property type="term" value="F:aldehyde dehydrogenase (NAD+) activity"/>
    <property type="evidence" value="ECO:0007669"/>
    <property type="project" value="TreeGrafter"/>
</dbReference>
<comment type="caution">
    <text evidence="2">The sequence shown here is derived from an EMBL/GenBank/DDBJ whole genome shotgun (WGS) entry which is preliminary data.</text>
</comment>
<evidence type="ECO:0000313" key="3">
    <source>
        <dbReference type="Proteomes" id="UP000278398"/>
    </source>
</evidence>
<evidence type="ECO:0000259" key="1">
    <source>
        <dbReference type="Pfam" id="PF01073"/>
    </source>
</evidence>
<dbReference type="EMBL" id="RWKW01000100">
    <property type="protein sequence ID" value="RST83834.1"/>
    <property type="molecule type" value="Genomic_DNA"/>
</dbReference>
<dbReference type="OrthoDB" id="9808276at2"/>
<dbReference type="InterPro" id="IPR036291">
    <property type="entry name" value="NAD(P)-bd_dom_sf"/>
</dbReference>
<dbReference type="AlphaFoldDB" id="A0A3R9Y5X2"/>
<keyword evidence="3" id="KW-1185">Reference proteome</keyword>
<evidence type="ECO:0000313" key="2">
    <source>
        <dbReference type="EMBL" id="RST83834.1"/>
    </source>
</evidence>